<dbReference type="EMBL" id="CAXKWB010002610">
    <property type="protein sequence ID" value="CAL4067274.1"/>
    <property type="molecule type" value="Genomic_DNA"/>
</dbReference>
<dbReference type="Pfam" id="PF01762">
    <property type="entry name" value="Galactosyl_T"/>
    <property type="match status" value="1"/>
</dbReference>
<dbReference type="GO" id="GO:0016758">
    <property type="term" value="F:hexosyltransferase activity"/>
    <property type="evidence" value="ECO:0007669"/>
    <property type="project" value="InterPro"/>
</dbReference>
<evidence type="ECO:0000256" key="5">
    <source>
        <dbReference type="ARBA" id="ARBA00022692"/>
    </source>
</evidence>
<comment type="similarity">
    <text evidence="2 10">Belongs to the glycosyltransferase 31 family.</text>
</comment>
<sequence length="381" mass="43768">MEAMQISSELEEKNYNIYYHRNVTRKCIHLAGKRNLTIYVAILTLIFLPNILSLTEDIIEAISVGLWGYQLNLKGGNGSYCSGREPFIPSAREEFPHGTAPDVPINFPVDEPNFCSDNPGLEVIAYVASTISAIDKRNITRHTWGSAYKHGLKMRVVFMVGRPVNVTEEKILQSESEVYHDMIQGEYTEDYHLVTYKILSSLHWVSSRCSSVPWVIRADDDILVDPFLLHKLLPRAEEDGFNCYLWPKSYVIRNGKWAVTKQEWGYKYYPPYCAGAFVLHHHQLLLRLLEASCRTPMMVWMEDTYVFGFLAGVAGGIRPELKVMQHSHVGDMIYEEDLGSVTSWAEIDDRTSWWENIVKFHKRSTEYSGKEGNFNLHILGF</sequence>
<dbReference type="Proteomes" id="UP001497623">
    <property type="component" value="Unassembled WGS sequence"/>
</dbReference>
<dbReference type="AlphaFoldDB" id="A0AAV2PYN3"/>
<reference evidence="11 12" key="1">
    <citation type="submission" date="2024-05" db="EMBL/GenBank/DDBJ databases">
        <authorList>
            <person name="Wallberg A."/>
        </authorList>
    </citation>
    <scope>NUCLEOTIDE SEQUENCE [LARGE SCALE GENOMIC DNA]</scope>
</reference>
<protein>
    <recommendedName>
        <fullName evidence="10">Hexosyltransferase</fullName>
        <ecNumber evidence="10">2.4.1.-</ecNumber>
    </recommendedName>
</protein>
<comment type="caution">
    <text evidence="11">The sequence shown here is derived from an EMBL/GenBank/DDBJ whole genome shotgun (WGS) entry which is preliminary data.</text>
</comment>
<evidence type="ECO:0000256" key="2">
    <source>
        <dbReference type="ARBA" id="ARBA00008661"/>
    </source>
</evidence>
<keyword evidence="8 10" id="KW-0333">Golgi apparatus</keyword>
<evidence type="ECO:0000256" key="10">
    <source>
        <dbReference type="RuleBase" id="RU363063"/>
    </source>
</evidence>
<organism evidence="11 12">
    <name type="scientific">Meganyctiphanes norvegica</name>
    <name type="common">Northern krill</name>
    <name type="synonym">Thysanopoda norvegica</name>
    <dbReference type="NCBI Taxonomy" id="48144"/>
    <lineage>
        <taxon>Eukaryota</taxon>
        <taxon>Metazoa</taxon>
        <taxon>Ecdysozoa</taxon>
        <taxon>Arthropoda</taxon>
        <taxon>Crustacea</taxon>
        <taxon>Multicrustacea</taxon>
        <taxon>Malacostraca</taxon>
        <taxon>Eumalacostraca</taxon>
        <taxon>Eucarida</taxon>
        <taxon>Euphausiacea</taxon>
        <taxon>Euphausiidae</taxon>
        <taxon>Meganyctiphanes</taxon>
    </lineage>
</organism>
<proteinExistence type="inferred from homology"/>
<evidence type="ECO:0000256" key="7">
    <source>
        <dbReference type="ARBA" id="ARBA00022989"/>
    </source>
</evidence>
<evidence type="ECO:0000256" key="9">
    <source>
        <dbReference type="ARBA" id="ARBA00023136"/>
    </source>
</evidence>
<keyword evidence="3 10" id="KW-0328">Glycosyltransferase</keyword>
<gene>
    <name evidence="11" type="ORF">MNOR_LOCUS6350</name>
</gene>
<dbReference type="GO" id="GO:0006493">
    <property type="term" value="P:protein O-linked glycosylation"/>
    <property type="evidence" value="ECO:0007669"/>
    <property type="project" value="TreeGrafter"/>
</dbReference>
<evidence type="ECO:0000256" key="3">
    <source>
        <dbReference type="ARBA" id="ARBA00022676"/>
    </source>
</evidence>
<evidence type="ECO:0000256" key="1">
    <source>
        <dbReference type="ARBA" id="ARBA00004323"/>
    </source>
</evidence>
<accession>A0AAV2PYN3</accession>
<keyword evidence="6" id="KW-0735">Signal-anchor</keyword>
<keyword evidence="12" id="KW-1185">Reference proteome</keyword>
<evidence type="ECO:0000313" key="11">
    <source>
        <dbReference type="EMBL" id="CAL4067274.1"/>
    </source>
</evidence>
<dbReference type="PANTHER" id="PTHR11214:SF3">
    <property type="entry name" value="BETA-1,3-GALACTOSYLTRANSFERASE 6"/>
    <property type="match status" value="1"/>
</dbReference>
<dbReference type="EC" id="2.4.1.-" evidence="10"/>
<name>A0AAV2PYN3_MEGNR</name>
<keyword evidence="5" id="KW-0812">Transmembrane</keyword>
<comment type="subcellular location">
    <subcellularLocation>
        <location evidence="1 10">Golgi apparatus membrane</location>
        <topology evidence="1 10">Single-pass type II membrane protein</topology>
    </subcellularLocation>
</comment>
<dbReference type="PANTHER" id="PTHR11214">
    <property type="entry name" value="BETA-1,3-N-ACETYLGLUCOSAMINYLTRANSFERASE"/>
    <property type="match status" value="1"/>
</dbReference>
<keyword evidence="7" id="KW-1133">Transmembrane helix</keyword>
<evidence type="ECO:0000256" key="8">
    <source>
        <dbReference type="ARBA" id="ARBA00023034"/>
    </source>
</evidence>
<evidence type="ECO:0000313" key="12">
    <source>
        <dbReference type="Proteomes" id="UP001497623"/>
    </source>
</evidence>
<keyword evidence="9" id="KW-0472">Membrane</keyword>
<keyword evidence="4" id="KW-0808">Transferase</keyword>
<dbReference type="GO" id="GO:0000139">
    <property type="term" value="C:Golgi membrane"/>
    <property type="evidence" value="ECO:0007669"/>
    <property type="project" value="UniProtKB-SubCell"/>
</dbReference>
<dbReference type="InterPro" id="IPR002659">
    <property type="entry name" value="Glyco_trans_31"/>
</dbReference>
<evidence type="ECO:0000256" key="6">
    <source>
        <dbReference type="ARBA" id="ARBA00022968"/>
    </source>
</evidence>
<evidence type="ECO:0000256" key="4">
    <source>
        <dbReference type="ARBA" id="ARBA00022679"/>
    </source>
</evidence>
<dbReference type="Gene3D" id="3.90.550.50">
    <property type="match status" value="1"/>
</dbReference>